<proteinExistence type="inferred from homology"/>
<dbReference type="InterPro" id="IPR036188">
    <property type="entry name" value="FAD/NAD-bd_sf"/>
</dbReference>
<gene>
    <name evidence="6" type="ORF">LEL_04308</name>
</gene>
<evidence type="ECO:0000256" key="5">
    <source>
        <dbReference type="ARBA" id="ARBA00023002"/>
    </source>
</evidence>
<dbReference type="Gene3D" id="3.50.50.60">
    <property type="entry name" value="FAD/NAD(P)-binding domain"/>
    <property type="match status" value="2"/>
</dbReference>
<evidence type="ECO:0000313" key="6">
    <source>
        <dbReference type="EMBL" id="OAA77485.1"/>
    </source>
</evidence>
<keyword evidence="3" id="KW-0274">FAD</keyword>
<dbReference type="PRINTS" id="PR00370">
    <property type="entry name" value="FMOXYGENASE"/>
</dbReference>
<reference evidence="6 7" key="1">
    <citation type="journal article" date="2016" name="Genome Biol. Evol.">
        <title>Divergent and convergent evolution of fungal pathogenicity.</title>
        <authorList>
            <person name="Shang Y."/>
            <person name="Xiao G."/>
            <person name="Zheng P."/>
            <person name="Cen K."/>
            <person name="Zhan S."/>
            <person name="Wang C."/>
        </authorList>
    </citation>
    <scope>NUCLEOTIDE SEQUENCE [LARGE SCALE GENOMIC DNA]</scope>
    <source>
        <strain evidence="6 7">RCEF 1005</strain>
    </source>
</reference>
<dbReference type="AlphaFoldDB" id="A0A168H9L6"/>
<comment type="caution">
    <text evidence="6">The sequence shown here is derived from an EMBL/GenBank/DDBJ whole genome shotgun (WGS) entry which is preliminary data.</text>
</comment>
<dbReference type="EMBL" id="AZHF01000003">
    <property type="protein sequence ID" value="OAA77485.1"/>
    <property type="molecule type" value="Genomic_DNA"/>
</dbReference>
<dbReference type="GO" id="GO:0004499">
    <property type="term" value="F:N,N-dimethylaniline monooxygenase activity"/>
    <property type="evidence" value="ECO:0007669"/>
    <property type="project" value="InterPro"/>
</dbReference>
<evidence type="ECO:0000256" key="4">
    <source>
        <dbReference type="ARBA" id="ARBA00022857"/>
    </source>
</evidence>
<dbReference type="GO" id="GO:0050660">
    <property type="term" value="F:flavin adenine dinucleotide binding"/>
    <property type="evidence" value="ECO:0007669"/>
    <property type="project" value="InterPro"/>
</dbReference>
<dbReference type="GO" id="GO:0050661">
    <property type="term" value="F:NADP binding"/>
    <property type="evidence" value="ECO:0007669"/>
    <property type="project" value="InterPro"/>
</dbReference>
<dbReference type="PANTHER" id="PTHR23023">
    <property type="entry name" value="DIMETHYLANILINE MONOOXYGENASE"/>
    <property type="match status" value="1"/>
</dbReference>
<comment type="similarity">
    <text evidence="1">Belongs to the FMO family.</text>
</comment>
<name>A0A168H9L6_CORDF</name>
<dbReference type="Proteomes" id="UP000076881">
    <property type="component" value="Unassembled WGS sequence"/>
</dbReference>
<sequence length="531" mass="59392">MQNFSRHGMISSQTRIESVAIIGAGPSGAIAAAALKAENYFDRIRVFERRETAGGTWIHDPDPGPAAPVEPGKLPSEIDAHLDIPSNLPTTTLPDRTNRWATTPVYDSLSTNIPNIVMTFSDALLPYGPFAPHYVARQYVENYFALHQTDTLLQTNTAVEDVARSPATKHNGQGEWKLTLRRYDAARQVDEWWEEFFDAVILANGHYAVPYVPKVNGLEQYMEKYPGRVCHSKRYRSPKLYTGQRVLVIGNSVSGRELSDELVGVAKDSVLVSRRSPAFWEGDEPPPGIEWKPIVSEYKEDGTILFADGTALTGIDAIIYCTGYKPSFPFWNEEANGGPLFDYQSNKLVGSYQHVFFRDFPTLGAVGFPRTLTFRSFEYQAIALARLWSGRNARSLPSPQRQQQWEAERAERTQAQRKYFHDVPWGAETNDYLRELFNFAGLSTLAGDGLLPPPLTRKMVWEYEHVLKWKLPKGKGPHGGNDGLEEDTMMQLQLAVPKADPNSKAQGIHVEEGRGWVVVFQAEGTNSANAA</sequence>
<dbReference type="SUPFAM" id="SSF51905">
    <property type="entry name" value="FAD/NAD(P)-binding domain"/>
    <property type="match status" value="2"/>
</dbReference>
<accession>A0A168H9L6</accession>
<keyword evidence="4" id="KW-0521">NADP</keyword>
<dbReference type="InterPro" id="IPR000960">
    <property type="entry name" value="Flavin_mOase"/>
</dbReference>
<evidence type="ECO:0000256" key="3">
    <source>
        <dbReference type="ARBA" id="ARBA00022827"/>
    </source>
</evidence>
<protein>
    <submittedName>
        <fullName evidence="6">Flavin monooxygenase-like protein</fullName>
    </submittedName>
</protein>
<dbReference type="OrthoDB" id="66881at2759"/>
<dbReference type="Pfam" id="PF13450">
    <property type="entry name" value="NAD_binding_8"/>
    <property type="match status" value="1"/>
</dbReference>
<dbReference type="Pfam" id="PF00743">
    <property type="entry name" value="FMO-like"/>
    <property type="match status" value="2"/>
</dbReference>
<keyword evidence="7" id="KW-1185">Reference proteome</keyword>
<keyword evidence="6" id="KW-0503">Monooxygenase</keyword>
<keyword evidence="2" id="KW-0285">Flavoprotein</keyword>
<evidence type="ECO:0000313" key="7">
    <source>
        <dbReference type="Proteomes" id="UP000076881"/>
    </source>
</evidence>
<evidence type="ECO:0000256" key="1">
    <source>
        <dbReference type="ARBA" id="ARBA00009183"/>
    </source>
</evidence>
<evidence type="ECO:0000256" key="2">
    <source>
        <dbReference type="ARBA" id="ARBA00022630"/>
    </source>
</evidence>
<keyword evidence="5" id="KW-0560">Oxidoreductase</keyword>
<dbReference type="InterPro" id="IPR050346">
    <property type="entry name" value="FMO-like"/>
</dbReference>
<dbReference type="InterPro" id="IPR020946">
    <property type="entry name" value="Flavin_mOase-like"/>
</dbReference>
<organism evidence="6 7">
    <name type="scientific">Akanthomyces lecanii RCEF 1005</name>
    <dbReference type="NCBI Taxonomy" id="1081108"/>
    <lineage>
        <taxon>Eukaryota</taxon>
        <taxon>Fungi</taxon>
        <taxon>Dikarya</taxon>
        <taxon>Ascomycota</taxon>
        <taxon>Pezizomycotina</taxon>
        <taxon>Sordariomycetes</taxon>
        <taxon>Hypocreomycetidae</taxon>
        <taxon>Hypocreales</taxon>
        <taxon>Cordycipitaceae</taxon>
        <taxon>Akanthomyces</taxon>
        <taxon>Cordyceps confragosa</taxon>
    </lineage>
</organism>